<comment type="pathway">
    <text evidence="2">Organic acid metabolism; glycolate biosynthesis; glycolate from 2-phosphoglycolate: step 1/1.</text>
</comment>
<dbReference type="SFLD" id="SFLDS00003">
    <property type="entry name" value="Haloacid_Dehalogenase"/>
    <property type="match status" value="1"/>
</dbReference>
<dbReference type="InterPro" id="IPR006439">
    <property type="entry name" value="HAD-SF_hydro_IA"/>
</dbReference>
<dbReference type="Gene3D" id="1.10.150.240">
    <property type="entry name" value="Putative phosphatase, domain 2"/>
    <property type="match status" value="1"/>
</dbReference>
<dbReference type="InterPro" id="IPR023198">
    <property type="entry name" value="PGP-like_dom2"/>
</dbReference>
<comment type="catalytic activity">
    <reaction evidence="1">
        <text>2-phosphoglycolate + H2O = glycolate + phosphate</text>
        <dbReference type="Rhea" id="RHEA:14369"/>
        <dbReference type="ChEBI" id="CHEBI:15377"/>
        <dbReference type="ChEBI" id="CHEBI:29805"/>
        <dbReference type="ChEBI" id="CHEBI:43474"/>
        <dbReference type="ChEBI" id="CHEBI:58033"/>
        <dbReference type="EC" id="3.1.3.18"/>
    </reaction>
</comment>
<dbReference type="KEGG" id="pla:Plav_2676"/>
<dbReference type="SUPFAM" id="SSF56784">
    <property type="entry name" value="HAD-like"/>
    <property type="match status" value="1"/>
</dbReference>
<dbReference type="NCBIfam" id="TIGR01549">
    <property type="entry name" value="HAD-SF-IA-v1"/>
    <property type="match status" value="1"/>
</dbReference>
<proteinExistence type="inferred from homology"/>
<organism evidence="5 6">
    <name type="scientific">Parvibaculum lavamentivorans (strain DS-1 / DSM 13023 / NCIMB 13966)</name>
    <dbReference type="NCBI Taxonomy" id="402881"/>
    <lineage>
        <taxon>Bacteria</taxon>
        <taxon>Pseudomonadati</taxon>
        <taxon>Pseudomonadota</taxon>
        <taxon>Alphaproteobacteria</taxon>
        <taxon>Hyphomicrobiales</taxon>
        <taxon>Parvibaculaceae</taxon>
        <taxon>Parvibaculum</taxon>
    </lineage>
</organism>
<dbReference type="HOGENOM" id="CLU_045011_19_1_5"/>
<dbReference type="EMBL" id="CP000774">
    <property type="protein sequence ID" value="ABS64284.1"/>
    <property type="molecule type" value="Genomic_DNA"/>
</dbReference>
<keyword evidence="6" id="KW-1185">Reference proteome</keyword>
<dbReference type="InterPro" id="IPR050155">
    <property type="entry name" value="HAD-like_hydrolase_sf"/>
</dbReference>
<evidence type="ECO:0000256" key="2">
    <source>
        <dbReference type="ARBA" id="ARBA00004818"/>
    </source>
</evidence>
<dbReference type="PANTHER" id="PTHR43434">
    <property type="entry name" value="PHOSPHOGLYCOLATE PHOSPHATASE"/>
    <property type="match status" value="1"/>
</dbReference>
<evidence type="ECO:0000313" key="5">
    <source>
        <dbReference type="EMBL" id="ABS64284.1"/>
    </source>
</evidence>
<protein>
    <recommendedName>
        <fullName evidence="4">phosphoglycolate phosphatase</fullName>
        <ecNumber evidence="4">3.1.3.18</ecNumber>
    </recommendedName>
</protein>
<accession>A7HWK1</accession>
<comment type="similarity">
    <text evidence="3">Belongs to the HAD-like hydrolase superfamily. CbbY/CbbZ/Gph/YieH family.</text>
</comment>
<dbReference type="EC" id="3.1.3.18" evidence="4"/>
<dbReference type="OrthoDB" id="9797743at2"/>
<evidence type="ECO:0000256" key="4">
    <source>
        <dbReference type="ARBA" id="ARBA00013078"/>
    </source>
</evidence>
<dbReference type="AlphaFoldDB" id="A7HWK1"/>
<dbReference type="PANTHER" id="PTHR43434:SF1">
    <property type="entry name" value="PHOSPHOGLYCOLATE PHOSPHATASE"/>
    <property type="match status" value="1"/>
</dbReference>
<dbReference type="GO" id="GO:0008967">
    <property type="term" value="F:phosphoglycolate phosphatase activity"/>
    <property type="evidence" value="ECO:0007669"/>
    <property type="project" value="UniProtKB-EC"/>
</dbReference>
<reference evidence="5 6" key="1">
    <citation type="journal article" date="2011" name="Stand. Genomic Sci.">
        <title>Complete genome sequence of Parvibaculum lavamentivorans type strain (DS-1(T)).</title>
        <authorList>
            <person name="Schleheck D."/>
            <person name="Weiss M."/>
            <person name="Pitluck S."/>
            <person name="Bruce D."/>
            <person name="Land M.L."/>
            <person name="Han S."/>
            <person name="Saunders E."/>
            <person name="Tapia R."/>
            <person name="Detter C."/>
            <person name="Brettin T."/>
            <person name="Han J."/>
            <person name="Woyke T."/>
            <person name="Goodwin L."/>
            <person name="Pennacchio L."/>
            <person name="Nolan M."/>
            <person name="Cook A.M."/>
            <person name="Kjelleberg S."/>
            <person name="Thomas T."/>
        </authorList>
    </citation>
    <scope>NUCLEOTIDE SEQUENCE [LARGE SCALE GENOMIC DNA]</scope>
    <source>
        <strain evidence="6">DS-1 / DSM 13023 / NCIMB 13966</strain>
    </source>
</reference>
<name>A7HWK1_PARL1</name>
<dbReference type="RefSeq" id="WP_012111599.1">
    <property type="nucleotide sequence ID" value="NC_009719.1"/>
</dbReference>
<gene>
    <name evidence="5" type="ordered locus">Plav_2676</name>
</gene>
<evidence type="ECO:0000313" key="6">
    <source>
        <dbReference type="Proteomes" id="UP000006377"/>
    </source>
</evidence>
<keyword evidence="5" id="KW-0378">Hydrolase</keyword>
<dbReference type="SFLD" id="SFLDG01129">
    <property type="entry name" value="C1.5:_HAD__Beta-PGM__Phosphata"/>
    <property type="match status" value="1"/>
</dbReference>
<evidence type="ECO:0000256" key="1">
    <source>
        <dbReference type="ARBA" id="ARBA00000830"/>
    </source>
</evidence>
<sequence length="242" mass="25217">MAGGAGRKPRGILFDKDGTLFDYHGTWGPILVEAAEMAARERRDLVPEMLSVIGFDPATARVAAGSIAGAGDTFGLVDAWITIAGGWERAALIAALDGLFIRLAPERSLPVTDLPVFFRGLKDREIRTGIATNDVAESARATILRFGLETYIEFSAGYDSGHGQKPGPGMALAFCAAVGLAPHEIAVVGDNSHDLEMGRRAGAALNIGVLTGTSGRDDLAPLADHVIGSIAELPALLDELGG</sequence>
<dbReference type="InterPro" id="IPR023214">
    <property type="entry name" value="HAD_sf"/>
</dbReference>
<dbReference type="Pfam" id="PF00702">
    <property type="entry name" value="Hydrolase"/>
    <property type="match status" value="1"/>
</dbReference>
<dbReference type="eggNOG" id="COG0546">
    <property type="taxonomic scope" value="Bacteria"/>
</dbReference>
<dbReference type="GO" id="GO:0006281">
    <property type="term" value="P:DNA repair"/>
    <property type="evidence" value="ECO:0007669"/>
    <property type="project" value="TreeGrafter"/>
</dbReference>
<dbReference type="Proteomes" id="UP000006377">
    <property type="component" value="Chromosome"/>
</dbReference>
<dbReference type="Gene3D" id="3.40.50.1000">
    <property type="entry name" value="HAD superfamily/HAD-like"/>
    <property type="match status" value="1"/>
</dbReference>
<dbReference type="STRING" id="402881.Plav_2676"/>
<dbReference type="InterPro" id="IPR036412">
    <property type="entry name" value="HAD-like_sf"/>
</dbReference>
<evidence type="ECO:0000256" key="3">
    <source>
        <dbReference type="ARBA" id="ARBA00006171"/>
    </source>
</evidence>